<dbReference type="FunFam" id="3.40.50.300:FF:002585">
    <property type="entry name" value="Glutathione import ATP-binding protein GsiA"/>
    <property type="match status" value="1"/>
</dbReference>
<dbReference type="SMART" id="SM00382">
    <property type="entry name" value="AAA"/>
    <property type="match status" value="2"/>
</dbReference>
<evidence type="ECO:0000256" key="1">
    <source>
        <dbReference type="ARBA" id="ARBA00005417"/>
    </source>
</evidence>
<name>A0A1H1JIF8_9BURK</name>
<dbReference type="GO" id="GO:0016887">
    <property type="term" value="F:ATP hydrolysis activity"/>
    <property type="evidence" value="ECO:0007669"/>
    <property type="project" value="InterPro"/>
</dbReference>
<gene>
    <name evidence="8" type="ORF">SAMN05443245_6507</name>
</gene>
<dbReference type="EMBL" id="FNKP01000003">
    <property type="protein sequence ID" value="SDR49808.1"/>
    <property type="molecule type" value="Genomic_DNA"/>
</dbReference>
<protein>
    <submittedName>
        <fullName evidence="8">Peptide/nickel transport system ATP-binding protein</fullName>
    </submittedName>
</protein>
<dbReference type="InterPro" id="IPR017871">
    <property type="entry name" value="ABC_transporter-like_CS"/>
</dbReference>
<evidence type="ECO:0000256" key="3">
    <source>
        <dbReference type="ARBA" id="ARBA00022475"/>
    </source>
</evidence>
<dbReference type="PROSITE" id="PS00211">
    <property type="entry name" value="ABC_TRANSPORTER_1"/>
    <property type="match status" value="1"/>
</dbReference>
<dbReference type="InterPro" id="IPR003439">
    <property type="entry name" value="ABC_transporter-like_ATP-bd"/>
</dbReference>
<dbReference type="PROSITE" id="PS50893">
    <property type="entry name" value="ABC_TRANSPORTER_2"/>
    <property type="match status" value="2"/>
</dbReference>
<sequence length="659" mass="70219">MKAHLFRRAHAALTAISGAAPLPSSNLVEVRGLRVVGSRPGEADTTIVDGIDFEIARGEVLALIGESGSGKTTIALSLMGHARSGCRIAGGAIRVGDTDVLGLSPKGLAGIRGRKVAYIAQSAAASFNPARTIMDQVIESALIHGTLGKRAAQAKAVELFRALALPEPETIGRRYPHQVSGGQLQRLMAAMALITDPELVILDEPTTALDVTTQIDVLQAFRRVIRQYGMTAVYVSHDLAVVAQMADRIVVLSNGEIRETGRTEQILHAPAHPYTQSLIAAVTPVAPAASASGEPAAAKFETETPAQPATAPLLELRRLTAGYGGTNAKGWPNKVILNDVGLVIGRGQTVGVIGESGSGKTTLAKVIAGLVPMARGSLLLDGKPLAADLRRRSREQFRCIQIVFQNADTALNPTHTVERTLARPLKFYHGMKGEAARRRVAELLGLVRLPAELAQRRTGELSGGQKQRVNLARALAAEPKLILCDEVTSALDTVVGAAILDLLRDLQKKLGVSYLFITHDIAKVRAISDDIVVLYAGHRVETGNRDALSAPPYHPYSHLLVSSAPELRAGWLEEADERCHQTLPPIGESTHEPELCTFLARCPMRMDGVCNRTAPAERTLASGAQVLCHRSEAELEQFQNVPPDDAAAAVLAQTAALRV</sequence>
<organism evidence="8 9">
    <name type="scientific">Paraburkholderia fungorum</name>
    <dbReference type="NCBI Taxonomy" id="134537"/>
    <lineage>
        <taxon>Bacteria</taxon>
        <taxon>Pseudomonadati</taxon>
        <taxon>Pseudomonadota</taxon>
        <taxon>Betaproteobacteria</taxon>
        <taxon>Burkholderiales</taxon>
        <taxon>Burkholderiaceae</taxon>
        <taxon>Paraburkholderia</taxon>
    </lineage>
</organism>
<dbReference type="CDD" id="cd03257">
    <property type="entry name" value="ABC_NikE_OppD_transporters"/>
    <property type="match status" value="2"/>
</dbReference>
<feature type="domain" description="ABC transporter" evidence="7">
    <location>
        <begin position="314"/>
        <end position="561"/>
    </location>
</feature>
<reference evidence="9" key="1">
    <citation type="submission" date="2016-10" db="EMBL/GenBank/DDBJ databases">
        <authorList>
            <person name="Varghese N."/>
        </authorList>
    </citation>
    <scope>NUCLEOTIDE SEQUENCE [LARGE SCALE GENOMIC DNA]</scope>
    <source>
        <strain evidence="9">GAS106B</strain>
    </source>
</reference>
<evidence type="ECO:0000256" key="2">
    <source>
        <dbReference type="ARBA" id="ARBA00022448"/>
    </source>
</evidence>
<dbReference type="GO" id="GO:0005524">
    <property type="term" value="F:ATP binding"/>
    <property type="evidence" value="ECO:0007669"/>
    <property type="project" value="UniProtKB-KW"/>
</dbReference>
<keyword evidence="3" id="KW-1003">Cell membrane</keyword>
<dbReference type="AlphaFoldDB" id="A0A1H1JIF8"/>
<keyword evidence="5" id="KW-0547">Nucleotide-binding</keyword>
<dbReference type="NCBIfam" id="TIGR01727">
    <property type="entry name" value="oligo_HPY"/>
    <property type="match status" value="1"/>
</dbReference>
<keyword evidence="2" id="KW-0813">Transport</keyword>
<dbReference type="PANTHER" id="PTHR43776:SF7">
    <property type="entry name" value="D,D-DIPEPTIDE TRANSPORT ATP-BINDING PROTEIN DDPF-RELATED"/>
    <property type="match status" value="1"/>
</dbReference>
<dbReference type="Proteomes" id="UP000183487">
    <property type="component" value="Unassembled WGS sequence"/>
</dbReference>
<accession>A0A1H1JIF8</accession>
<keyword evidence="6 8" id="KW-0067">ATP-binding</keyword>
<dbReference type="InterPro" id="IPR013563">
    <property type="entry name" value="Oligopep_ABC_C"/>
</dbReference>
<dbReference type="Pfam" id="PF00005">
    <property type="entry name" value="ABC_tran"/>
    <property type="match status" value="2"/>
</dbReference>
<dbReference type="InterPro" id="IPR050319">
    <property type="entry name" value="ABC_transp_ATP-bind"/>
</dbReference>
<evidence type="ECO:0000256" key="5">
    <source>
        <dbReference type="ARBA" id="ARBA00022741"/>
    </source>
</evidence>
<evidence type="ECO:0000313" key="8">
    <source>
        <dbReference type="EMBL" id="SDR49808.1"/>
    </source>
</evidence>
<comment type="similarity">
    <text evidence="1">Belongs to the ABC transporter superfamily.</text>
</comment>
<dbReference type="OrthoDB" id="9802772at2"/>
<dbReference type="InterPro" id="IPR003593">
    <property type="entry name" value="AAA+_ATPase"/>
</dbReference>
<dbReference type="SUPFAM" id="SSF52540">
    <property type="entry name" value="P-loop containing nucleoside triphosphate hydrolases"/>
    <property type="match status" value="2"/>
</dbReference>
<dbReference type="InterPro" id="IPR027417">
    <property type="entry name" value="P-loop_NTPase"/>
</dbReference>
<dbReference type="GO" id="GO:0015833">
    <property type="term" value="P:peptide transport"/>
    <property type="evidence" value="ECO:0007669"/>
    <property type="project" value="InterPro"/>
</dbReference>
<evidence type="ECO:0000259" key="7">
    <source>
        <dbReference type="PROSITE" id="PS50893"/>
    </source>
</evidence>
<feature type="domain" description="ABC transporter" evidence="7">
    <location>
        <begin position="30"/>
        <end position="279"/>
    </location>
</feature>
<dbReference type="PANTHER" id="PTHR43776">
    <property type="entry name" value="TRANSPORT ATP-BINDING PROTEIN"/>
    <property type="match status" value="1"/>
</dbReference>
<keyword evidence="9" id="KW-1185">Reference proteome</keyword>
<evidence type="ECO:0000313" key="9">
    <source>
        <dbReference type="Proteomes" id="UP000183487"/>
    </source>
</evidence>
<keyword evidence="4" id="KW-0997">Cell inner membrane</keyword>
<dbReference type="Pfam" id="PF08352">
    <property type="entry name" value="oligo_HPY"/>
    <property type="match status" value="2"/>
</dbReference>
<evidence type="ECO:0000256" key="6">
    <source>
        <dbReference type="ARBA" id="ARBA00022840"/>
    </source>
</evidence>
<dbReference type="RefSeq" id="WP_074771684.1">
    <property type="nucleotide sequence ID" value="NZ_FNKP01000003.1"/>
</dbReference>
<evidence type="ECO:0000256" key="4">
    <source>
        <dbReference type="ARBA" id="ARBA00022519"/>
    </source>
</evidence>
<dbReference type="Gene3D" id="3.40.50.300">
    <property type="entry name" value="P-loop containing nucleotide triphosphate hydrolases"/>
    <property type="match status" value="2"/>
</dbReference>
<proteinExistence type="inferred from homology"/>
<dbReference type="GO" id="GO:0055085">
    <property type="term" value="P:transmembrane transport"/>
    <property type="evidence" value="ECO:0007669"/>
    <property type="project" value="UniProtKB-ARBA"/>
</dbReference>
<keyword evidence="4" id="KW-0472">Membrane</keyword>